<dbReference type="Proteomes" id="UP001617351">
    <property type="component" value="Unassembled WGS sequence"/>
</dbReference>
<evidence type="ECO:0000313" key="1">
    <source>
        <dbReference type="EMBL" id="MFJ2825972.1"/>
    </source>
</evidence>
<sequence length="125" mass="13823">MHTDLESKSMENEYYVDFLRDLLSLDEAVRTEASNRVQDFVNLLSGTQARVVGDLIAMLAPREESRVALEALLHALSDLDGCGKLEGVDLSPLGEIPESMIHVEHRVYMDAFAELIAETSNGTSE</sequence>
<dbReference type="RefSeq" id="WP_402387999.1">
    <property type="nucleotide sequence ID" value="NZ_JBIUYY010000028.1"/>
</dbReference>
<comment type="caution">
    <text evidence="1">The sequence shown here is derived from an EMBL/GenBank/DDBJ whole genome shotgun (WGS) entry which is preliminary data.</text>
</comment>
<name>A0ABW8ETN7_STRT5</name>
<protein>
    <submittedName>
        <fullName evidence="1">Uncharacterized protein</fullName>
    </submittedName>
</protein>
<proteinExistence type="predicted"/>
<accession>A0ABW8ETN7</accession>
<organism evidence="1 2">
    <name type="scientific">Streptomyces toxytricini</name>
    <name type="common">Actinomyces toxytricini</name>
    <dbReference type="NCBI Taxonomy" id="67369"/>
    <lineage>
        <taxon>Bacteria</taxon>
        <taxon>Bacillati</taxon>
        <taxon>Actinomycetota</taxon>
        <taxon>Actinomycetes</taxon>
        <taxon>Kitasatosporales</taxon>
        <taxon>Streptomycetaceae</taxon>
        <taxon>Streptomyces</taxon>
    </lineage>
</organism>
<evidence type="ECO:0000313" key="2">
    <source>
        <dbReference type="Proteomes" id="UP001617351"/>
    </source>
</evidence>
<dbReference type="EMBL" id="JBIUYY010000028">
    <property type="protein sequence ID" value="MFJ2825972.1"/>
    <property type="molecule type" value="Genomic_DNA"/>
</dbReference>
<gene>
    <name evidence="1" type="ORF">ACIO7M_33465</name>
</gene>
<reference evidence="1 2" key="1">
    <citation type="submission" date="2024-10" db="EMBL/GenBank/DDBJ databases">
        <title>The Natural Products Discovery Center: Release of the First 8490 Sequenced Strains for Exploring Actinobacteria Biosynthetic Diversity.</title>
        <authorList>
            <person name="Kalkreuter E."/>
            <person name="Kautsar S.A."/>
            <person name="Yang D."/>
            <person name="Bader C.D."/>
            <person name="Teijaro C.N."/>
            <person name="Fluegel L."/>
            <person name="Davis C.M."/>
            <person name="Simpson J.R."/>
            <person name="Lauterbach L."/>
            <person name="Steele A.D."/>
            <person name="Gui C."/>
            <person name="Meng S."/>
            <person name="Li G."/>
            <person name="Viehrig K."/>
            <person name="Ye F."/>
            <person name="Su P."/>
            <person name="Kiefer A.F."/>
            <person name="Nichols A."/>
            <person name="Cepeda A.J."/>
            <person name="Yan W."/>
            <person name="Fan B."/>
            <person name="Jiang Y."/>
            <person name="Adhikari A."/>
            <person name="Zheng C.-J."/>
            <person name="Schuster L."/>
            <person name="Cowan T.M."/>
            <person name="Smanski M.J."/>
            <person name="Chevrette M.G."/>
            <person name="De Carvalho L.P.S."/>
            <person name="Shen B."/>
        </authorList>
    </citation>
    <scope>NUCLEOTIDE SEQUENCE [LARGE SCALE GENOMIC DNA]</scope>
    <source>
        <strain evidence="1 2">NPDC087220</strain>
    </source>
</reference>
<keyword evidence="2" id="KW-1185">Reference proteome</keyword>